<dbReference type="InterPro" id="IPR016181">
    <property type="entry name" value="Acyl_CoA_acyltransferase"/>
</dbReference>
<accession>A0A089M1H7</accession>
<dbReference type="NCBIfam" id="TIGR01681">
    <property type="entry name" value="HAD-SF-IIIC"/>
    <property type="match status" value="1"/>
</dbReference>
<dbReference type="AlphaFoldDB" id="A0A089M1H7"/>
<sequence>MEIKNGIKCVVWDLDNTLWDGVLSEGDEVTLKPQIREILEELDRRGILLSIASKNNIDDAMNKLKEFEIDHYFLYPQIHWEPKSKSLDAIRQSINIGMDTLLFIDDRPFELDEVKSVHAAINCVHADRYQELLDHSSLIPAFITEDSVKRRLMYLEDMKRKQEEEAFSGTSEEFLKSLGMKFIISEAGEEDLKRAEELTVRTNQLNSTGRIYSYDELNHFRESPGHKLYVCELTDKYGSYGKIGIALAELTETHWHIKLLIMSCRVISHGVGTVLLTHIMQQAKQANKRLLADFKNTERNKMMYVSYRFSNFKEIAKAEDGFVILENDLTTIQKFPPYIELLVR</sequence>
<dbReference type="PANTHER" id="PTHR17901">
    <property type="entry name" value="MAGNESIUM-DEPENDENT PHOSPHATASE 1 MDP1"/>
    <property type="match status" value="1"/>
</dbReference>
<dbReference type="InterPro" id="IPR010036">
    <property type="entry name" value="MDP_1_eu_arc"/>
</dbReference>
<protein>
    <submittedName>
        <fullName evidence="1">FkbH</fullName>
    </submittedName>
</protein>
<proteinExistence type="predicted"/>
<dbReference type="EMBL" id="CP009287">
    <property type="protein sequence ID" value="AIQ67601.1"/>
    <property type="molecule type" value="Genomic_DNA"/>
</dbReference>
<evidence type="ECO:0000313" key="2">
    <source>
        <dbReference type="Proteomes" id="UP000029500"/>
    </source>
</evidence>
<dbReference type="RefSeq" id="WP_036706091.1">
    <property type="nucleotide sequence ID" value="NZ_CP009287.1"/>
</dbReference>
<dbReference type="OrthoDB" id="323926at2"/>
<dbReference type="GO" id="GO:0003993">
    <property type="term" value="F:acid phosphatase activity"/>
    <property type="evidence" value="ECO:0007669"/>
    <property type="project" value="TreeGrafter"/>
</dbReference>
<dbReference type="eggNOG" id="COG3882">
    <property type="taxonomic scope" value="Bacteria"/>
</dbReference>
<dbReference type="InterPro" id="IPR036412">
    <property type="entry name" value="HAD-like_sf"/>
</dbReference>
<dbReference type="SUPFAM" id="SSF56784">
    <property type="entry name" value="HAD-like"/>
    <property type="match status" value="1"/>
</dbReference>
<dbReference type="KEGG" id="pgm:PGRAT_08075"/>
<dbReference type="Gene3D" id="3.40.50.1000">
    <property type="entry name" value="HAD superfamily/HAD-like"/>
    <property type="match status" value="1"/>
</dbReference>
<dbReference type="InterPro" id="IPR010033">
    <property type="entry name" value="HAD_SF_ppase_IIIC"/>
</dbReference>
<keyword evidence="2" id="KW-1185">Reference proteome</keyword>
<dbReference type="InterPro" id="IPR041492">
    <property type="entry name" value="HAD_2"/>
</dbReference>
<dbReference type="InterPro" id="IPR010037">
    <property type="entry name" value="FkbH_domain"/>
</dbReference>
<gene>
    <name evidence="1" type="ORF">PGRAT_08075</name>
</gene>
<dbReference type="InterPro" id="IPR023214">
    <property type="entry name" value="HAD_sf"/>
</dbReference>
<reference evidence="1 2" key="1">
    <citation type="submission" date="2014-08" db="EMBL/GenBank/DDBJ databases">
        <title>Comparative genomics of the Paenibacillus odorifer group.</title>
        <authorList>
            <person name="den Bakker H.C."/>
            <person name="Tsai Y.-C."/>
            <person name="Martin N."/>
            <person name="Korlach J."/>
            <person name="Wiedmann M."/>
        </authorList>
    </citation>
    <scope>NUCLEOTIDE SEQUENCE [LARGE SCALE GENOMIC DNA]</scope>
    <source>
        <strain evidence="1 2">DSM 15220</strain>
    </source>
</reference>
<organism evidence="1 2">
    <name type="scientific">Paenibacillus graminis</name>
    <dbReference type="NCBI Taxonomy" id="189425"/>
    <lineage>
        <taxon>Bacteria</taxon>
        <taxon>Bacillati</taxon>
        <taxon>Bacillota</taxon>
        <taxon>Bacilli</taxon>
        <taxon>Bacillales</taxon>
        <taxon>Paenibacillaceae</taxon>
        <taxon>Paenibacillus</taxon>
    </lineage>
</organism>
<dbReference type="HOGENOM" id="CLU_018095_0_0_9"/>
<evidence type="ECO:0000313" key="1">
    <source>
        <dbReference type="EMBL" id="AIQ67601.1"/>
    </source>
</evidence>
<dbReference type="Proteomes" id="UP000029500">
    <property type="component" value="Chromosome"/>
</dbReference>
<dbReference type="PANTHER" id="PTHR17901:SF14">
    <property type="entry name" value="MAGNESIUM-DEPENDENT PHOSPHATASE 1"/>
    <property type="match status" value="1"/>
</dbReference>
<dbReference type="NCBIfam" id="TIGR01686">
    <property type="entry name" value="FkbH"/>
    <property type="match status" value="1"/>
</dbReference>
<dbReference type="STRING" id="189425.PGRAT_08075"/>
<dbReference type="SUPFAM" id="SSF55729">
    <property type="entry name" value="Acyl-CoA N-acyltransferases (Nat)"/>
    <property type="match status" value="1"/>
</dbReference>
<name>A0A089M1H7_9BACL</name>
<dbReference type="Pfam" id="PF13419">
    <property type="entry name" value="HAD_2"/>
    <property type="match status" value="1"/>
</dbReference>
<dbReference type="Gene3D" id="3.40.630.30">
    <property type="match status" value="1"/>
</dbReference>